<accession>A0AAD8LMJ4</accession>
<comment type="caution">
    <text evidence="2">The sequence shown here is derived from an EMBL/GenBank/DDBJ whole genome shotgun (WGS) entry which is preliminary data.</text>
</comment>
<keyword evidence="3" id="KW-1185">Reference proteome</keyword>
<keyword evidence="1" id="KW-0812">Transmembrane</keyword>
<reference evidence="2" key="1">
    <citation type="submission" date="2023-08" db="EMBL/GenBank/DDBJ databases">
        <title>Draft sequence of the Babesia gibsoni genome.</title>
        <authorList>
            <person name="Yamagishi J.Y."/>
            <person name="Xuan X.X."/>
        </authorList>
    </citation>
    <scope>NUCLEOTIDE SEQUENCE</scope>
    <source>
        <strain evidence="2">Azabu</strain>
    </source>
</reference>
<protein>
    <submittedName>
        <fullName evidence="2">Uncharacterized protein</fullName>
    </submittedName>
</protein>
<organism evidence="2 3">
    <name type="scientific">Babesia gibsoni</name>
    <dbReference type="NCBI Taxonomy" id="33632"/>
    <lineage>
        <taxon>Eukaryota</taxon>
        <taxon>Sar</taxon>
        <taxon>Alveolata</taxon>
        <taxon>Apicomplexa</taxon>
        <taxon>Aconoidasida</taxon>
        <taxon>Piroplasmida</taxon>
        <taxon>Babesiidae</taxon>
        <taxon>Babesia</taxon>
    </lineage>
</organism>
<evidence type="ECO:0000313" key="2">
    <source>
        <dbReference type="EMBL" id="KAK1442163.1"/>
    </source>
</evidence>
<gene>
    <name evidence="2" type="ORF">BgAZ_401930</name>
</gene>
<feature type="transmembrane region" description="Helical" evidence="1">
    <location>
        <begin position="96"/>
        <end position="114"/>
    </location>
</feature>
<evidence type="ECO:0000256" key="1">
    <source>
        <dbReference type="SAM" id="Phobius"/>
    </source>
</evidence>
<proteinExistence type="predicted"/>
<dbReference type="AlphaFoldDB" id="A0AAD8LMJ4"/>
<dbReference type="EMBL" id="JAVEPI010000004">
    <property type="protein sequence ID" value="KAK1442163.1"/>
    <property type="molecule type" value="Genomic_DNA"/>
</dbReference>
<sequence>MRPVVRGATSRRLCLSLFSRESADPAAKIPKRITSKHHQKPLGSYPFPPEHEMLWKNRRNVPGGYFYQGLSPFHLKFCYPLVHQAYARIWAKTSQMFWWIIWPFTMAVSSLFAIEAINTKYLKRIHYD</sequence>
<keyword evidence="1" id="KW-1133">Transmembrane helix</keyword>
<name>A0AAD8LMJ4_BABGI</name>
<evidence type="ECO:0000313" key="3">
    <source>
        <dbReference type="Proteomes" id="UP001230268"/>
    </source>
</evidence>
<keyword evidence="1" id="KW-0472">Membrane</keyword>
<dbReference type="Proteomes" id="UP001230268">
    <property type="component" value="Unassembled WGS sequence"/>
</dbReference>